<keyword evidence="7" id="KW-1185">Reference proteome</keyword>
<comment type="subunit">
    <text evidence="5">Homodimer. Interacts with FtsZ.</text>
</comment>
<comment type="subcellular location">
    <subcellularLocation>
        <location evidence="5">Cytoplasm</location>
    </subcellularLocation>
    <text evidence="5">Localizes to the division site, in a FtsZ-dependent manner.</text>
</comment>
<keyword evidence="2 5" id="KW-0717">Septation</keyword>
<comment type="function">
    <text evidence="4 5">Cell division protein that is part of the divisome complex and is recruited early to the Z-ring. Probably stimulates Z-ring formation, perhaps through the cross-linking of FtsZ protofilaments. Its function overlaps with FtsA.</text>
</comment>
<dbReference type="GO" id="GO:0043093">
    <property type="term" value="P:FtsZ-dependent cytokinesis"/>
    <property type="evidence" value="ECO:0007669"/>
    <property type="project" value="UniProtKB-UniRule"/>
</dbReference>
<dbReference type="Pfam" id="PF04472">
    <property type="entry name" value="SepF"/>
    <property type="match status" value="1"/>
</dbReference>
<evidence type="ECO:0000256" key="1">
    <source>
        <dbReference type="ARBA" id="ARBA00022618"/>
    </source>
</evidence>
<dbReference type="PANTHER" id="PTHR35798">
    <property type="entry name" value="CELL DIVISION PROTEIN SEPF"/>
    <property type="match status" value="1"/>
</dbReference>
<protein>
    <recommendedName>
        <fullName evidence="5">Cell division protein SepF</fullName>
    </recommendedName>
</protein>
<dbReference type="GO" id="GO:0000917">
    <property type="term" value="P:division septum assembly"/>
    <property type="evidence" value="ECO:0007669"/>
    <property type="project" value="UniProtKB-KW"/>
</dbReference>
<dbReference type="RefSeq" id="WP_184986842.1">
    <property type="nucleotide sequence ID" value="NZ_BAAALO010000063.1"/>
</dbReference>
<dbReference type="AlphaFoldDB" id="A0A7X0IKK4"/>
<evidence type="ECO:0000256" key="3">
    <source>
        <dbReference type="ARBA" id="ARBA00023306"/>
    </source>
</evidence>
<proteinExistence type="inferred from homology"/>
<sequence length="126" mass="14024">MGAVRRVVSYLGLGDGDQYDEPYEYGEYEDEWMPASERAARRWRSGGEPARIVMVRPRNYSDALIVGRHFREGQAVIMDVAGMSTAEATRLVDFAAGLTYGCDGRIERIADKVFLLAPADVEITTT</sequence>
<keyword evidence="1 5" id="KW-0132">Cell division</keyword>
<dbReference type="Gene3D" id="3.30.110.150">
    <property type="entry name" value="SepF-like protein"/>
    <property type="match status" value="1"/>
</dbReference>
<comment type="caution">
    <text evidence="6">The sequence shown here is derived from an EMBL/GenBank/DDBJ whole genome shotgun (WGS) entry which is preliminary data.</text>
</comment>
<keyword evidence="5" id="KW-0963">Cytoplasm</keyword>
<accession>A0A7X0IKK4</accession>
<dbReference type="InterPro" id="IPR007561">
    <property type="entry name" value="Cell_div_SepF/SepF-rel"/>
</dbReference>
<keyword evidence="3 5" id="KW-0131">Cell cycle</keyword>
<evidence type="ECO:0000313" key="7">
    <source>
        <dbReference type="Proteomes" id="UP000555564"/>
    </source>
</evidence>
<evidence type="ECO:0000256" key="2">
    <source>
        <dbReference type="ARBA" id="ARBA00023210"/>
    </source>
</evidence>
<evidence type="ECO:0000313" key="6">
    <source>
        <dbReference type="EMBL" id="MBB6476663.1"/>
    </source>
</evidence>
<dbReference type="GO" id="GO:0005737">
    <property type="term" value="C:cytoplasm"/>
    <property type="evidence" value="ECO:0007669"/>
    <property type="project" value="UniProtKB-SubCell"/>
</dbReference>
<comment type="similarity">
    <text evidence="5">Belongs to the SepF family.</text>
</comment>
<dbReference type="Proteomes" id="UP000555564">
    <property type="component" value="Unassembled WGS sequence"/>
</dbReference>
<dbReference type="InterPro" id="IPR038594">
    <property type="entry name" value="SepF-like_sf"/>
</dbReference>
<dbReference type="HAMAP" id="MF_01197">
    <property type="entry name" value="SepF"/>
    <property type="match status" value="1"/>
</dbReference>
<dbReference type="EMBL" id="JACHIU010000001">
    <property type="protein sequence ID" value="MBB6476663.1"/>
    <property type="molecule type" value="Genomic_DNA"/>
</dbReference>
<dbReference type="PANTHER" id="PTHR35798:SF1">
    <property type="entry name" value="CELL DIVISION PROTEIN SEPF"/>
    <property type="match status" value="1"/>
</dbReference>
<evidence type="ECO:0000256" key="5">
    <source>
        <dbReference type="HAMAP-Rule" id="MF_01197"/>
    </source>
</evidence>
<reference evidence="6 7" key="1">
    <citation type="submission" date="2020-08" db="EMBL/GenBank/DDBJ databases">
        <title>Sequencing the genomes of 1000 actinobacteria strains.</title>
        <authorList>
            <person name="Klenk H.-P."/>
        </authorList>
    </citation>
    <scope>NUCLEOTIDE SEQUENCE [LARGE SCALE GENOMIC DNA]</scope>
    <source>
        <strain evidence="6 7">DSM 44936</strain>
    </source>
</reference>
<dbReference type="InterPro" id="IPR023052">
    <property type="entry name" value="Cell_div_SepF"/>
</dbReference>
<gene>
    <name evidence="5" type="primary">sepF</name>
    <name evidence="6" type="ORF">BJ992_006094</name>
</gene>
<organism evidence="6 7">
    <name type="scientific">Sphaerisporangium rubeum</name>
    <dbReference type="NCBI Taxonomy" id="321317"/>
    <lineage>
        <taxon>Bacteria</taxon>
        <taxon>Bacillati</taxon>
        <taxon>Actinomycetota</taxon>
        <taxon>Actinomycetes</taxon>
        <taxon>Streptosporangiales</taxon>
        <taxon>Streptosporangiaceae</taxon>
        <taxon>Sphaerisporangium</taxon>
    </lineage>
</organism>
<name>A0A7X0IKK4_9ACTN</name>
<evidence type="ECO:0000256" key="4">
    <source>
        <dbReference type="ARBA" id="ARBA00044936"/>
    </source>
</evidence>